<dbReference type="NCBIfam" id="TIGR02622">
    <property type="entry name" value="CDP_4_6_dhtase"/>
    <property type="match status" value="1"/>
</dbReference>
<accession>A0ABW4E050</accession>
<dbReference type="PANTHER" id="PTHR43000">
    <property type="entry name" value="DTDP-D-GLUCOSE 4,6-DEHYDRATASE-RELATED"/>
    <property type="match status" value="1"/>
</dbReference>
<dbReference type="InterPro" id="IPR016040">
    <property type="entry name" value="NAD(P)-bd_dom"/>
</dbReference>
<keyword evidence="2" id="KW-0456">Lyase</keyword>
<feature type="domain" description="NAD(P)-binding" evidence="1">
    <location>
        <begin position="10"/>
        <end position="233"/>
    </location>
</feature>
<protein>
    <submittedName>
        <fullName evidence="2">CDP-glucose 4,6-dehydratase</fullName>
        <ecNumber evidence="2">4.2.1.45</ecNumber>
    </submittedName>
</protein>
<organism evidence="2 3">
    <name type="scientific">Paracoccus nototheniae</name>
    <dbReference type="NCBI Taxonomy" id="2489002"/>
    <lineage>
        <taxon>Bacteria</taxon>
        <taxon>Pseudomonadati</taxon>
        <taxon>Pseudomonadota</taxon>
        <taxon>Alphaproteobacteria</taxon>
        <taxon>Rhodobacterales</taxon>
        <taxon>Paracoccaceae</taxon>
        <taxon>Paracoccus</taxon>
    </lineage>
</organism>
<name>A0ABW4E050_9RHOB</name>
<dbReference type="Gene3D" id="3.40.50.720">
    <property type="entry name" value="NAD(P)-binding Rossmann-like Domain"/>
    <property type="match status" value="1"/>
</dbReference>
<evidence type="ECO:0000313" key="2">
    <source>
        <dbReference type="EMBL" id="MFD1482712.1"/>
    </source>
</evidence>
<proteinExistence type="predicted"/>
<dbReference type="RefSeq" id="WP_131576986.1">
    <property type="nucleotide sequence ID" value="NZ_CBCSAJ010000063.1"/>
</dbReference>
<dbReference type="Pfam" id="PF16363">
    <property type="entry name" value="GDP_Man_Dehyd"/>
    <property type="match status" value="1"/>
</dbReference>
<sequence length="350" mass="37649">MIDWSQKRVLVTGHTGFKGAWLSEMLLARGVVPAGLALAPDGQPALFDGLQLASRMDHAVLDIRDGAAVTRRVRAIRPDIVFHLAAQPLVRQSYRQPVATWATNVMGTACLLEALTGLDTPVAVVVVTTDKVYAERDCPHGYRETDRLGGHDPYAASKAAVELLVDSWRLSFAGSGLRIATARAGNVIGGGDRARDRILADLAAAFSGDRALRLRNPGATRPWQHVLDPLAGYLALSERLSVSDDPCWQQAWNFGPDPSGIRAVRDLATEAQRHWPGTIIESPPTDAPHEAARLSLCIDKARSLLGWQPQWPFARAVAETVSWYRDVAGGACAATLTRAQIARHAGAGAA</sequence>
<dbReference type="EMBL" id="JBHTOQ010000035">
    <property type="protein sequence ID" value="MFD1482712.1"/>
    <property type="molecule type" value="Genomic_DNA"/>
</dbReference>
<gene>
    <name evidence="2" type="primary">rfbG</name>
    <name evidence="2" type="ORF">ACFQ5P_15560</name>
</gene>
<dbReference type="Gene3D" id="3.90.25.10">
    <property type="entry name" value="UDP-galactose 4-epimerase, domain 1"/>
    <property type="match status" value="1"/>
</dbReference>
<dbReference type="GO" id="GO:0047733">
    <property type="term" value="F:CDP-glucose 4,6-dehydratase activity"/>
    <property type="evidence" value="ECO:0007669"/>
    <property type="project" value="UniProtKB-EC"/>
</dbReference>
<dbReference type="InterPro" id="IPR036291">
    <property type="entry name" value="NAD(P)-bd_dom_sf"/>
</dbReference>
<dbReference type="InterPro" id="IPR013445">
    <property type="entry name" value="CDP_4_6_deHydtase"/>
</dbReference>
<dbReference type="Proteomes" id="UP001597302">
    <property type="component" value="Unassembled WGS sequence"/>
</dbReference>
<evidence type="ECO:0000259" key="1">
    <source>
        <dbReference type="Pfam" id="PF16363"/>
    </source>
</evidence>
<dbReference type="SUPFAM" id="SSF51735">
    <property type="entry name" value="NAD(P)-binding Rossmann-fold domains"/>
    <property type="match status" value="1"/>
</dbReference>
<dbReference type="EC" id="4.2.1.45" evidence="2"/>
<keyword evidence="3" id="KW-1185">Reference proteome</keyword>
<evidence type="ECO:0000313" key="3">
    <source>
        <dbReference type="Proteomes" id="UP001597302"/>
    </source>
</evidence>
<reference evidence="3" key="1">
    <citation type="journal article" date="2019" name="Int. J. Syst. Evol. Microbiol.">
        <title>The Global Catalogue of Microorganisms (GCM) 10K type strain sequencing project: providing services to taxonomists for standard genome sequencing and annotation.</title>
        <authorList>
            <consortium name="The Broad Institute Genomics Platform"/>
            <consortium name="The Broad Institute Genome Sequencing Center for Infectious Disease"/>
            <person name="Wu L."/>
            <person name="Ma J."/>
        </authorList>
    </citation>
    <scope>NUCLEOTIDE SEQUENCE [LARGE SCALE GENOMIC DNA]</scope>
    <source>
        <strain evidence="3">CCM 8875</strain>
    </source>
</reference>
<comment type="caution">
    <text evidence="2">The sequence shown here is derived from an EMBL/GenBank/DDBJ whole genome shotgun (WGS) entry which is preliminary data.</text>
</comment>